<dbReference type="Gene3D" id="3.40.630.10">
    <property type="entry name" value="Zn peptidases"/>
    <property type="match status" value="1"/>
</dbReference>
<evidence type="ECO:0000256" key="1">
    <source>
        <dbReference type="ARBA" id="ARBA00001947"/>
    </source>
</evidence>
<name>A0A3A6U328_9GAMM</name>
<dbReference type="RefSeq" id="WP_121854546.1">
    <property type="nucleotide sequence ID" value="NZ_CP037952.1"/>
</dbReference>
<sequence>MKKTFLLCLFIICANFHSYADNPIAPSESNHQQACDTGSVRLLADFEASRMDECKNLGDNRFHIIIKPENTPINPSPWYAFKVIADQATDVNVTIKIADKRKNRYLPKISQDMQTWSPQAHRVRGKRLTFTIKATEQPQYVAAQEVINNQYYVDWANKLQAVSQVSHSRLGESAQKRPIYKIESKANTNEWLVILGRLHPPEITGALALFPFVETLLAKNKLADHFRQKFNILIIPNLNPDGVAMGNWRHNAHGADLNRDWVSFKQPETIQVHQYLQGLVAQGQKIKFAIDFHSTNQDVFYTMPTNYDVEDRYFVKHWLNSLDQAMPNFNVIQKPGNRPNNGVSKQYFADNYQIHAITYEMGDETKRDNIIAIANNAAITLMQTMMSDANHNKE</sequence>
<dbReference type="GO" id="GO:0008270">
    <property type="term" value="F:zinc ion binding"/>
    <property type="evidence" value="ECO:0007669"/>
    <property type="project" value="InterPro"/>
</dbReference>
<keyword evidence="5" id="KW-0121">Carboxypeptidase</keyword>
<comment type="similarity">
    <text evidence="2">Belongs to the peptidase M14 family.</text>
</comment>
<reference evidence="5 6" key="1">
    <citation type="submission" date="2018-09" db="EMBL/GenBank/DDBJ databases">
        <title>Phylogeny of the Shewanellaceae, and recommendation for two new genera, Pseudoshewanella and Parashewanella.</title>
        <authorList>
            <person name="Wang G."/>
        </authorList>
    </citation>
    <scope>NUCLEOTIDE SEQUENCE [LARGE SCALE GENOMIC DNA]</scope>
    <source>
        <strain evidence="5 6">KCTC 22492</strain>
    </source>
</reference>
<evidence type="ECO:0000259" key="4">
    <source>
        <dbReference type="PROSITE" id="PS52035"/>
    </source>
</evidence>
<dbReference type="Pfam" id="PF00246">
    <property type="entry name" value="Peptidase_M14"/>
    <property type="match status" value="1"/>
</dbReference>
<feature type="signal peptide" evidence="3">
    <location>
        <begin position="1"/>
        <end position="20"/>
    </location>
</feature>
<dbReference type="AlphaFoldDB" id="A0A3A6U328"/>
<dbReference type="PANTHER" id="PTHR12756">
    <property type="entry name" value="CYTOSOLIC CARBOXYPEPTIDASE"/>
    <property type="match status" value="1"/>
</dbReference>
<dbReference type="PANTHER" id="PTHR12756:SF11">
    <property type="entry name" value="CYTOSOLIC CARBOXYPEPTIDASE 1"/>
    <property type="match status" value="1"/>
</dbReference>
<dbReference type="GO" id="GO:0004181">
    <property type="term" value="F:metallocarboxypeptidase activity"/>
    <property type="evidence" value="ECO:0007669"/>
    <property type="project" value="InterPro"/>
</dbReference>
<dbReference type="PROSITE" id="PS52035">
    <property type="entry name" value="PEPTIDASE_M14"/>
    <property type="match status" value="1"/>
</dbReference>
<comment type="cofactor">
    <cofactor evidence="1">
        <name>Zn(2+)</name>
        <dbReference type="ChEBI" id="CHEBI:29105"/>
    </cofactor>
</comment>
<dbReference type="InterPro" id="IPR050821">
    <property type="entry name" value="Cytosolic_carboxypeptidase"/>
</dbReference>
<protein>
    <submittedName>
        <fullName evidence="5">Zinc carboxypeptidase</fullName>
    </submittedName>
</protein>
<evidence type="ECO:0000256" key="2">
    <source>
        <dbReference type="PROSITE-ProRule" id="PRU01379"/>
    </source>
</evidence>
<dbReference type="GO" id="GO:0006508">
    <property type="term" value="P:proteolysis"/>
    <property type="evidence" value="ECO:0007669"/>
    <property type="project" value="InterPro"/>
</dbReference>
<keyword evidence="5" id="KW-0645">Protease</keyword>
<dbReference type="SUPFAM" id="SSF53187">
    <property type="entry name" value="Zn-dependent exopeptidases"/>
    <property type="match status" value="1"/>
</dbReference>
<keyword evidence="6" id="KW-1185">Reference proteome</keyword>
<dbReference type="SMART" id="SM00631">
    <property type="entry name" value="Zn_pept"/>
    <property type="match status" value="1"/>
</dbReference>
<keyword evidence="5" id="KW-0378">Hydrolase</keyword>
<dbReference type="InterPro" id="IPR000834">
    <property type="entry name" value="Peptidase_M14"/>
</dbReference>
<dbReference type="Proteomes" id="UP000273022">
    <property type="component" value="Unassembled WGS sequence"/>
</dbReference>
<feature type="active site" description="Proton donor/acceptor" evidence="2">
    <location>
        <position position="360"/>
    </location>
</feature>
<accession>A0A3A6U328</accession>
<dbReference type="OrthoDB" id="6221272at2"/>
<evidence type="ECO:0000313" key="5">
    <source>
        <dbReference type="EMBL" id="RJY07540.1"/>
    </source>
</evidence>
<evidence type="ECO:0000313" key="6">
    <source>
        <dbReference type="Proteomes" id="UP000273022"/>
    </source>
</evidence>
<feature type="chain" id="PRO_5017201700" evidence="3">
    <location>
        <begin position="21"/>
        <end position="394"/>
    </location>
</feature>
<gene>
    <name evidence="5" type="ORF">D5R81_15550</name>
</gene>
<comment type="caution">
    <text evidence="5">The sequence shown here is derived from an EMBL/GenBank/DDBJ whole genome shotgun (WGS) entry which is preliminary data.</text>
</comment>
<dbReference type="EMBL" id="QYYH01000116">
    <property type="protein sequence ID" value="RJY07540.1"/>
    <property type="molecule type" value="Genomic_DNA"/>
</dbReference>
<dbReference type="CDD" id="cd06237">
    <property type="entry name" value="M14_Nna1-like"/>
    <property type="match status" value="1"/>
</dbReference>
<keyword evidence="3" id="KW-0732">Signal</keyword>
<dbReference type="Gene3D" id="2.60.40.3120">
    <property type="match status" value="1"/>
</dbReference>
<organism evidence="5 6">
    <name type="scientific">Parashewanella spongiae</name>
    <dbReference type="NCBI Taxonomy" id="342950"/>
    <lineage>
        <taxon>Bacteria</taxon>
        <taxon>Pseudomonadati</taxon>
        <taxon>Pseudomonadota</taxon>
        <taxon>Gammaproteobacteria</taxon>
        <taxon>Alteromonadales</taxon>
        <taxon>Shewanellaceae</taxon>
        <taxon>Parashewanella</taxon>
    </lineage>
</organism>
<feature type="domain" description="Peptidase M14" evidence="4">
    <location>
        <begin position="145"/>
        <end position="385"/>
    </location>
</feature>
<proteinExistence type="inferred from homology"/>
<evidence type="ECO:0000256" key="3">
    <source>
        <dbReference type="SAM" id="SignalP"/>
    </source>
</evidence>